<gene>
    <name evidence="2" type="ORF">R1flu_005834</name>
</gene>
<dbReference type="EMBL" id="JBHFFA010000003">
    <property type="protein sequence ID" value="KAL2634355.1"/>
    <property type="molecule type" value="Genomic_DNA"/>
</dbReference>
<keyword evidence="3" id="KW-1185">Reference proteome</keyword>
<evidence type="ECO:0000313" key="3">
    <source>
        <dbReference type="Proteomes" id="UP001605036"/>
    </source>
</evidence>
<evidence type="ECO:0008006" key="4">
    <source>
        <dbReference type="Google" id="ProtNLM"/>
    </source>
</evidence>
<evidence type="ECO:0000313" key="2">
    <source>
        <dbReference type="EMBL" id="KAL2634355.1"/>
    </source>
</evidence>
<protein>
    <recommendedName>
        <fullName evidence="4">Peptidylprolyl isomerase</fullName>
    </recommendedName>
</protein>
<feature type="region of interest" description="Disordered" evidence="1">
    <location>
        <begin position="80"/>
        <end position="103"/>
    </location>
</feature>
<dbReference type="Proteomes" id="UP001605036">
    <property type="component" value="Unassembled WGS sequence"/>
</dbReference>
<name>A0ABD1YUA4_9MARC</name>
<comment type="caution">
    <text evidence="2">The sequence shown here is derived from an EMBL/GenBank/DDBJ whole genome shotgun (WGS) entry which is preliminary data.</text>
</comment>
<evidence type="ECO:0000256" key="1">
    <source>
        <dbReference type="SAM" id="MobiDB-lite"/>
    </source>
</evidence>
<organism evidence="2 3">
    <name type="scientific">Riccia fluitans</name>
    <dbReference type="NCBI Taxonomy" id="41844"/>
    <lineage>
        <taxon>Eukaryota</taxon>
        <taxon>Viridiplantae</taxon>
        <taxon>Streptophyta</taxon>
        <taxon>Embryophyta</taxon>
        <taxon>Marchantiophyta</taxon>
        <taxon>Marchantiopsida</taxon>
        <taxon>Marchantiidae</taxon>
        <taxon>Marchantiales</taxon>
        <taxon>Ricciaceae</taxon>
        <taxon>Riccia</taxon>
    </lineage>
</organism>
<accession>A0ABD1YUA4</accession>
<dbReference type="AlphaFoldDB" id="A0ABD1YUA4"/>
<proteinExistence type="predicted"/>
<sequence length="125" mass="13636">MKAMKHSCLKRTYNIPLSIPSVSPARSSGHSSILPETDGTSEFFFNLEAHPDWDGSFSIFGRLAFKTLRAIRVDFGKNFGADEGKEVSQPCRSPSTRPGDGGQSVKYIKGLMVEISSGQDSLSSY</sequence>
<reference evidence="2 3" key="1">
    <citation type="submission" date="2024-09" db="EMBL/GenBank/DDBJ databases">
        <title>Chromosome-scale assembly of Riccia fluitans.</title>
        <authorList>
            <person name="Paukszto L."/>
            <person name="Sawicki J."/>
            <person name="Karawczyk K."/>
            <person name="Piernik-Szablinska J."/>
            <person name="Szczecinska M."/>
            <person name="Mazdziarz M."/>
        </authorList>
    </citation>
    <scope>NUCLEOTIDE SEQUENCE [LARGE SCALE GENOMIC DNA]</scope>
    <source>
        <strain evidence="2">Rf_01</strain>
        <tissue evidence="2">Aerial parts of the thallus</tissue>
    </source>
</reference>